<protein>
    <submittedName>
        <fullName evidence="1">Uncharacterized protein</fullName>
    </submittedName>
</protein>
<name>A0A1N6MW95_9GAMM</name>
<proteinExistence type="predicted"/>
<sequence length="39" mass="4650">MLMNKDTIKVYFTIPMFCEIDPIEILNQYLFDDVHNTSP</sequence>
<organism evidence="1 2">
    <name type="scientific">Xenorhabdus innexi</name>
    <dbReference type="NCBI Taxonomy" id="290109"/>
    <lineage>
        <taxon>Bacteria</taxon>
        <taxon>Pseudomonadati</taxon>
        <taxon>Pseudomonadota</taxon>
        <taxon>Gammaproteobacteria</taxon>
        <taxon>Enterobacterales</taxon>
        <taxon>Morganellaceae</taxon>
        <taxon>Xenorhabdus</taxon>
    </lineage>
</organism>
<reference evidence="2" key="1">
    <citation type="submission" date="2016-12" db="EMBL/GenBank/DDBJ databases">
        <authorList>
            <person name="Gaudriault S."/>
        </authorList>
    </citation>
    <scope>NUCLEOTIDE SEQUENCE [LARGE SCALE GENOMIC DNA]</scope>
    <source>
        <strain evidence="2">HGB1681 (deposited as PTA-6826 in the American Type Culture Collection)</strain>
    </source>
</reference>
<dbReference type="EMBL" id="FTLG01000080">
    <property type="protein sequence ID" value="SIP73009.1"/>
    <property type="molecule type" value="Genomic_DNA"/>
</dbReference>
<dbReference type="AlphaFoldDB" id="A0A1N6MW95"/>
<accession>A0A1N6MW95</accession>
<evidence type="ECO:0000313" key="2">
    <source>
        <dbReference type="Proteomes" id="UP000196435"/>
    </source>
</evidence>
<evidence type="ECO:0000313" key="1">
    <source>
        <dbReference type="EMBL" id="SIP73009.1"/>
    </source>
</evidence>
<gene>
    <name evidence="1" type="ORF">XIS1_1700060</name>
</gene>
<dbReference type="Proteomes" id="UP000196435">
    <property type="component" value="Unassembled WGS sequence"/>
</dbReference>